<dbReference type="Proteomes" id="UP000002139">
    <property type="component" value="Chromosome"/>
</dbReference>
<proteinExistence type="predicted"/>
<dbReference type="HOGENOM" id="CLU_2345197_0_0_7"/>
<gene>
    <name evidence="1" type="ordered locus">sce5985</name>
</gene>
<dbReference type="KEGG" id="scl:sce5985"/>
<accession>A9GC72</accession>
<dbReference type="EMBL" id="AM746676">
    <property type="protein sequence ID" value="CAN96148.1"/>
    <property type="molecule type" value="Genomic_DNA"/>
</dbReference>
<organism evidence="1 2">
    <name type="scientific">Sorangium cellulosum (strain So ce56)</name>
    <name type="common">Polyangium cellulosum (strain So ce56)</name>
    <dbReference type="NCBI Taxonomy" id="448385"/>
    <lineage>
        <taxon>Bacteria</taxon>
        <taxon>Pseudomonadati</taxon>
        <taxon>Myxococcota</taxon>
        <taxon>Polyangia</taxon>
        <taxon>Polyangiales</taxon>
        <taxon>Polyangiaceae</taxon>
        <taxon>Sorangium</taxon>
    </lineage>
</organism>
<name>A9GC72_SORC5</name>
<protein>
    <submittedName>
        <fullName evidence="1">Uncharacterized protein</fullName>
    </submittedName>
</protein>
<dbReference type="STRING" id="448385.sce5985"/>
<evidence type="ECO:0000313" key="1">
    <source>
        <dbReference type="EMBL" id="CAN96148.1"/>
    </source>
</evidence>
<dbReference type="AlphaFoldDB" id="A9GC72"/>
<keyword evidence="2" id="KW-1185">Reference proteome</keyword>
<reference evidence="1 2" key="1">
    <citation type="journal article" date="2007" name="Nat. Biotechnol.">
        <title>Complete genome sequence of the myxobacterium Sorangium cellulosum.</title>
        <authorList>
            <person name="Schneiker S."/>
            <person name="Perlova O."/>
            <person name="Kaiser O."/>
            <person name="Gerth K."/>
            <person name="Alici A."/>
            <person name="Altmeyer M.O."/>
            <person name="Bartels D."/>
            <person name="Bekel T."/>
            <person name="Beyer S."/>
            <person name="Bode E."/>
            <person name="Bode H.B."/>
            <person name="Bolten C.J."/>
            <person name="Choudhuri J.V."/>
            <person name="Doss S."/>
            <person name="Elnakady Y.A."/>
            <person name="Frank B."/>
            <person name="Gaigalat L."/>
            <person name="Goesmann A."/>
            <person name="Groeger C."/>
            <person name="Gross F."/>
            <person name="Jelsbak L."/>
            <person name="Jelsbak L."/>
            <person name="Kalinowski J."/>
            <person name="Kegler C."/>
            <person name="Knauber T."/>
            <person name="Konietzny S."/>
            <person name="Kopp M."/>
            <person name="Krause L."/>
            <person name="Krug D."/>
            <person name="Linke B."/>
            <person name="Mahmud T."/>
            <person name="Martinez-Arias R."/>
            <person name="McHardy A.C."/>
            <person name="Merai M."/>
            <person name="Meyer F."/>
            <person name="Mormann S."/>
            <person name="Munoz-Dorado J."/>
            <person name="Perez J."/>
            <person name="Pradella S."/>
            <person name="Rachid S."/>
            <person name="Raddatz G."/>
            <person name="Rosenau F."/>
            <person name="Rueckert C."/>
            <person name="Sasse F."/>
            <person name="Scharfe M."/>
            <person name="Schuster S.C."/>
            <person name="Suen G."/>
            <person name="Treuner-Lange A."/>
            <person name="Velicer G.J."/>
            <person name="Vorholter F.-J."/>
            <person name="Weissman K.J."/>
            <person name="Welch R.D."/>
            <person name="Wenzel S.C."/>
            <person name="Whitworth D.E."/>
            <person name="Wilhelm S."/>
            <person name="Wittmann C."/>
            <person name="Bloecker H."/>
            <person name="Puehler A."/>
            <person name="Mueller R."/>
        </authorList>
    </citation>
    <scope>NUCLEOTIDE SEQUENCE [LARGE SCALE GENOMIC DNA]</scope>
    <source>
        <strain evidence="2">So ce56</strain>
    </source>
</reference>
<sequence>MHIESNLRPLYGDGTARPEIRRQALIASHEGPLSRRAQLLVVRVCSRSLDELPDCQILIQAVFRHALSPWWMRPRMQNADSVESPDCACAGRSPALY</sequence>
<evidence type="ECO:0000313" key="2">
    <source>
        <dbReference type="Proteomes" id="UP000002139"/>
    </source>
</evidence>